<dbReference type="RefSeq" id="WP_163698354.1">
    <property type="nucleotide sequence ID" value="NZ_QXHD01000004.1"/>
</dbReference>
<evidence type="ECO:0000313" key="5">
    <source>
        <dbReference type="Proteomes" id="UP000481033"/>
    </source>
</evidence>
<keyword evidence="5" id="KW-1185">Reference proteome</keyword>
<dbReference type="Pfam" id="PF00685">
    <property type="entry name" value="Sulfotransfer_1"/>
    <property type="match status" value="1"/>
</dbReference>
<dbReference type="SUPFAM" id="SSF52540">
    <property type="entry name" value="P-loop containing nucleoside triphosphate hydrolases"/>
    <property type="match status" value="1"/>
</dbReference>
<accession>A0A6M0RL27</accession>
<keyword evidence="1" id="KW-0808">Transferase</keyword>
<dbReference type="PANTHER" id="PTHR10605">
    <property type="entry name" value="HEPARAN SULFATE SULFOTRANSFERASE"/>
    <property type="match status" value="1"/>
</dbReference>
<proteinExistence type="predicted"/>
<name>A0A6M0RL27_9CYAN</name>
<protein>
    <recommendedName>
        <fullName evidence="3">Sulfotransferase domain-containing protein</fullName>
    </recommendedName>
</protein>
<evidence type="ECO:0000256" key="1">
    <source>
        <dbReference type="ARBA" id="ARBA00022679"/>
    </source>
</evidence>
<gene>
    <name evidence="4" type="ORF">DXZ20_11895</name>
</gene>
<dbReference type="PANTHER" id="PTHR10605:SF56">
    <property type="entry name" value="BIFUNCTIONAL HEPARAN SULFATE N-DEACETYLASE_N-SULFOTRANSFERASE"/>
    <property type="match status" value="1"/>
</dbReference>
<feature type="domain" description="Sulfotransferase" evidence="3">
    <location>
        <begin position="8"/>
        <end position="190"/>
    </location>
</feature>
<dbReference type="InterPro" id="IPR037359">
    <property type="entry name" value="NST/OST"/>
</dbReference>
<keyword evidence="2" id="KW-0325">Glycoprotein</keyword>
<dbReference type="Gene3D" id="3.40.50.300">
    <property type="entry name" value="P-loop containing nucleotide triphosphate hydrolases"/>
    <property type="match status" value="1"/>
</dbReference>
<organism evidence="4 5">
    <name type="scientific">Adonisia turfae CCMR0081</name>
    <dbReference type="NCBI Taxonomy" id="2292702"/>
    <lineage>
        <taxon>Bacteria</taxon>
        <taxon>Bacillati</taxon>
        <taxon>Cyanobacteriota</taxon>
        <taxon>Adonisia</taxon>
        <taxon>Adonisia turfae</taxon>
    </lineage>
</organism>
<dbReference type="InterPro" id="IPR027417">
    <property type="entry name" value="P-loop_NTPase"/>
</dbReference>
<dbReference type="GO" id="GO:0008146">
    <property type="term" value="F:sulfotransferase activity"/>
    <property type="evidence" value="ECO:0007669"/>
    <property type="project" value="InterPro"/>
</dbReference>
<dbReference type="EMBL" id="QXHD01000004">
    <property type="protein sequence ID" value="NEZ56361.1"/>
    <property type="molecule type" value="Genomic_DNA"/>
</dbReference>
<comment type="caution">
    <text evidence="4">The sequence shown here is derived from an EMBL/GenBank/DDBJ whole genome shotgun (WGS) entry which is preliminary data.</text>
</comment>
<dbReference type="InterPro" id="IPR000863">
    <property type="entry name" value="Sulfotransferase_dom"/>
</dbReference>
<evidence type="ECO:0000313" key="4">
    <source>
        <dbReference type="EMBL" id="NEZ56361.1"/>
    </source>
</evidence>
<dbReference type="Proteomes" id="UP000481033">
    <property type="component" value="Unassembled WGS sequence"/>
</dbReference>
<dbReference type="AlphaFoldDB" id="A0A6M0RL27"/>
<sequence>MKFSKISIIIGTQKGGTSSLFNYLSQHPQVSKSKMKETDFFLKDGKWGKGIDYYENLYAWDLNKHLTALEASPNYTRSLNNVRKVIQRMKTVDIRYKFIYILRDPVQKIESMRKQGIYQGWYAKHLAKETPNSLPLNVIESVSYAAIVDAFTRNFSREQILLLKTDELKKDVISMTLKCKICPFLEIEPSFEFSLGKIHNSKNSYRTDTIWHYLREAKYLNPLKNIFPDSIKNNARNVLARPLMNQDQGKVPPLTDAQKDFIRAMLKDDSHRLETEYSLDISNWDLN</sequence>
<evidence type="ECO:0000256" key="2">
    <source>
        <dbReference type="ARBA" id="ARBA00023180"/>
    </source>
</evidence>
<reference evidence="4 5" key="1">
    <citation type="journal article" date="2020" name="Microb. Ecol.">
        <title>Ecogenomics of the Marine Benthic Filamentous Cyanobacterium Adonisia.</title>
        <authorList>
            <person name="Walter J.M."/>
            <person name="Coutinho F.H."/>
            <person name="Leomil L."/>
            <person name="Hargreaves P.I."/>
            <person name="Campeao M.E."/>
            <person name="Vieira V.V."/>
            <person name="Silva B.S."/>
            <person name="Fistarol G.O."/>
            <person name="Salomon P.S."/>
            <person name="Sawabe T."/>
            <person name="Mino S."/>
            <person name="Hosokawa M."/>
            <person name="Miyashita H."/>
            <person name="Maruyama F."/>
            <person name="van Verk M.C."/>
            <person name="Dutilh B.E."/>
            <person name="Thompson C.C."/>
            <person name="Thompson F.L."/>
        </authorList>
    </citation>
    <scope>NUCLEOTIDE SEQUENCE [LARGE SCALE GENOMIC DNA]</scope>
    <source>
        <strain evidence="4 5">CCMR0081</strain>
    </source>
</reference>
<evidence type="ECO:0000259" key="3">
    <source>
        <dbReference type="Pfam" id="PF00685"/>
    </source>
</evidence>